<dbReference type="InterPro" id="IPR000719">
    <property type="entry name" value="Prot_kinase_dom"/>
</dbReference>
<keyword evidence="7 18" id="KW-0723">Serine/threonine-protein kinase</keyword>
<evidence type="ECO:0000256" key="8">
    <source>
        <dbReference type="ARBA" id="ARBA00022679"/>
    </source>
</evidence>
<dbReference type="GO" id="GO:0004674">
    <property type="term" value="F:protein serine/threonine kinase activity"/>
    <property type="evidence" value="ECO:0007669"/>
    <property type="project" value="UniProtKB-KW"/>
</dbReference>
<dbReference type="EC" id="2.7.11.1" evidence="5"/>
<keyword evidence="22" id="KW-1185">Reference proteome</keyword>
<dbReference type="GO" id="GO:0035556">
    <property type="term" value="P:intracellular signal transduction"/>
    <property type="evidence" value="ECO:0007669"/>
    <property type="project" value="TreeGrafter"/>
</dbReference>
<dbReference type="PANTHER" id="PTHR24346:SF94">
    <property type="entry name" value="NON-SPECIFIC SERINE_THREONINE PROTEIN KINASE"/>
    <property type="match status" value="1"/>
</dbReference>
<dbReference type="AlphaFoldDB" id="A0A9N9QJB1"/>
<evidence type="ECO:0000313" key="22">
    <source>
        <dbReference type="Proteomes" id="UP001152799"/>
    </source>
</evidence>
<evidence type="ECO:0000256" key="13">
    <source>
        <dbReference type="ARBA" id="ARBA00022842"/>
    </source>
</evidence>
<evidence type="ECO:0000256" key="7">
    <source>
        <dbReference type="ARBA" id="ARBA00022527"/>
    </source>
</evidence>
<evidence type="ECO:0000256" key="17">
    <source>
        <dbReference type="PROSITE-ProRule" id="PRU10141"/>
    </source>
</evidence>
<sequence>MSENENLTDRNGSGDIMEPASENGDTRNRIFSVDSAEELKPINAAENAEIWLKKFEETGLSGVDDDLETVNIANFFHRVDSDQIIYNMKKKRLKVIGKYVMGDLLGEGAYGKVKEMMDSETLCRRAVKIFKDKKLKRIPNGEQSVIKEINMLKKLCHKNVIRLIDVFRIEEKKKLYIVMEFCVGSLQAMLDSAPGKKLPPRQAQEYFNQLIDGLEYLHGQRVVHKDIKPGNLLLTLEEQLKISDFGVAETFDFFAKDDTCYIGQGSPAFQPPEIANGSESFAGFKVDIWSSGVTLYNFVTGLYPFEGNNIFRLFESIGKGIFTIPKEIEDPLRDLILGMLRKDPEERFTLQQVKQHPWVNANPPASDYRVLIPPIKNDIWHNMTILPYLCDHYYENDSNSEASYDECGMLDDAEYITERELNAAIENHKRSAGHSNGNAQKSNQSSTSSSTKNRGRKKRPISCMAVRNMCMCKQS</sequence>
<dbReference type="EMBL" id="OU892277">
    <property type="protein sequence ID" value="CAG9760959.1"/>
    <property type="molecule type" value="Genomic_DNA"/>
</dbReference>
<dbReference type="GO" id="GO:0001558">
    <property type="term" value="P:regulation of cell growth"/>
    <property type="evidence" value="ECO:0007669"/>
    <property type="project" value="InterPro"/>
</dbReference>
<keyword evidence="8" id="KW-0808">Transferase</keyword>
<evidence type="ECO:0000256" key="2">
    <source>
        <dbReference type="ARBA" id="ARBA00001946"/>
    </source>
</evidence>
<dbReference type="PROSITE" id="PS00108">
    <property type="entry name" value="PROTEIN_KINASE_ST"/>
    <property type="match status" value="1"/>
</dbReference>
<protein>
    <recommendedName>
        <fullName evidence="5">non-specific serine/threonine protein kinase</fullName>
        <ecNumber evidence="5">2.7.11.1</ecNumber>
    </recommendedName>
</protein>
<evidence type="ECO:0000313" key="21">
    <source>
        <dbReference type="EMBL" id="CAG9760959.1"/>
    </source>
</evidence>
<dbReference type="PANTHER" id="PTHR24346">
    <property type="entry name" value="MAP/MICROTUBULE AFFINITY-REGULATING KINASE"/>
    <property type="match status" value="1"/>
</dbReference>
<evidence type="ECO:0000256" key="10">
    <source>
        <dbReference type="ARBA" id="ARBA00022741"/>
    </source>
</evidence>
<evidence type="ECO:0000259" key="20">
    <source>
        <dbReference type="PROSITE" id="PS50011"/>
    </source>
</evidence>
<keyword evidence="12 17" id="KW-0067">ATP-binding</keyword>
<keyword evidence="11" id="KW-0418">Kinase</keyword>
<evidence type="ECO:0000256" key="3">
    <source>
        <dbReference type="ARBA" id="ARBA00004496"/>
    </source>
</evidence>
<dbReference type="GO" id="GO:0030010">
    <property type="term" value="P:establishment of cell polarity"/>
    <property type="evidence" value="ECO:0007669"/>
    <property type="project" value="InterPro"/>
</dbReference>
<keyword evidence="9" id="KW-0479">Metal-binding</keyword>
<evidence type="ECO:0000256" key="15">
    <source>
        <dbReference type="ARBA" id="ARBA00047899"/>
    </source>
</evidence>
<feature type="region of interest" description="Disordered" evidence="19">
    <location>
        <begin position="1"/>
        <end position="26"/>
    </location>
</feature>
<dbReference type="GO" id="GO:0030295">
    <property type="term" value="F:protein kinase activator activity"/>
    <property type="evidence" value="ECO:0007669"/>
    <property type="project" value="InterPro"/>
</dbReference>
<evidence type="ECO:0000256" key="5">
    <source>
        <dbReference type="ARBA" id="ARBA00012513"/>
    </source>
</evidence>
<dbReference type="FunFam" id="3.30.200.20:FF:000235">
    <property type="entry name" value="serine/threonine-protein kinase STK11"/>
    <property type="match status" value="1"/>
</dbReference>
<feature type="region of interest" description="Disordered" evidence="19">
    <location>
        <begin position="430"/>
        <end position="459"/>
    </location>
</feature>
<feature type="compositionally biased region" description="Low complexity" evidence="19">
    <location>
        <begin position="440"/>
        <end position="452"/>
    </location>
</feature>
<name>A0A9N9QJB1_9CUCU</name>
<dbReference type="PROSITE" id="PS00107">
    <property type="entry name" value="PROTEIN_KINASE_ATP"/>
    <property type="match status" value="1"/>
</dbReference>
<evidence type="ECO:0000256" key="11">
    <source>
        <dbReference type="ARBA" id="ARBA00022777"/>
    </source>
</evidence>
<evidence type="ECO:0000256" key="4">
    <source>
        <dbReference type="ARBA" id="ARBA00009985"/>
    </source>
</evidence>
<feature type="compositionally biased region" description="Polar residues" evidence="19">
    <location>
        <begin position="1"/>
        <end position="11"/>
    </location>
</feature>
<dbReference type="PROSITE" id="PS50011">
    <property type="entry name" value="PROTEIN_KINASE_DOM"/>
    <property type="match status" value="1"/>
</dbReference>
<keyword evidence="6" id="KW-0963">Cytoplasm</keyword>
<keyword evidence="14" id="KW-0464">Manganese</keyword>
<dbReference type="GO" id="GO:0046872">
    <property type="term" value="F:metal ion binding"/>
    <property type="evidence" value="ECO:0007669"/>
    <property type="project" value="UniProtKB-KW"/>
</dbReference>
<feature type="binding site" evidence="17">
    <location>
        <position position="128"/>
    </location>
    <ligand>
        <name>ATP</name>
        <dbReference type="ChEBI" id="CHEBI:30616"/>
    </ligand>
</feature>
<comment type="cofactor">
    <cofactor evidence="1">
        <name>Mn(2+)</name>
        <dbReference type="ChEBI" id="CHEBI:29035"/>
    </cofactor>
</comment>
<dbReference type="FunFam" id="1.10.510.10:FF:001234">
    <property type="entry name" value="Serine/threonine-protein kinase par-4"/>
    <property type="match status" value="1"/>
</dbReference>
<evidence type="ECO:0000256" key="19">
    <source>
        <dbReference type="SAM" id="MobiDB-lite"/>
    </source>
</evidence>
<dbReference type="InterPro" id="IPR017441">
    <property type="entry name" value="Protein_kinase_ATP_BS"/>
</dbReference>
<gene>
    <name evidence="21" type="ORF">CEUTPL_LOCUS1672</name>
</gene>
<evidence type="ECO:0000256" key="6">
    <source>
        <dbReference type="ARBA" id="ARBA00022490"/>
    </source>
</evidence>
<keyword evidence="13" id="KW-0460">Magnesium</keyword>
<comment type="catalytic activity">
    <reaction evidence="16">
        <text>L-seryl-[protein] + ATP = O-phospho-L-seryl-[protein] + ADP + H(+)</text>
        <dbReference type="Rhea" id="RHEA:17989"/>
        <dbReference type="Rhea" id="RHEA-COMP:9863"/>
        <dbReference type="Rhea" id="RHEA-COMP:11604"/>
        <dbReference type="ChEBI" id="CHEBI:15378"/>
        <dbReference type="ChEBI" id="CHEBI:29999"/>
        <dbReference type="ChEBI" id="CHEBI:30616"/>
        <dbReference type="ChEBI" id="CHEBI:83421"/>
        <dbReference type="ChEBI" id="CHEBI:456216"/>
        <dbReference type="EC" id="2.7.11.1"/>
    </reaction>
</comment>
<dbReference type="Gene3D" id="1.10.510.10">
    <property type="entry name" value="Transferase(Phosphotransferase) domain 1"/>
    <property type="match status" value="1"/>
</dbReference>
<comment type="similarity">
    <text evidence="4">Belongs to the protein kinase superfamily. CAMK Ser/Thr protein kinase family. LKB1 subfamily.</text>
</comment>
<evidence type="ECO:0000256" key="14">
    <source>
        <dbReference type="ARBA" id="ARBA00023211"/>
    </source>
</evidence>
<dbReference type="SMART" id="SM00220">
    <property type="entry name" value="S_TKc"/>
    <property type="match status" value="1"/>
</dbReference>
<evidence type="ECO:0000256" key="18">
    <source>
        <dbReference type="RuleBase" id="RU000304"/>
    </source>
</evidence>
<organism evidence="21 22">
    <name type="scientific">Ceutorhynchus assimilis</name>
    <name type="common">cabbage seed weevil</name>
    <dbReference type="NCBI Taxonomy" id="467358"/>
    <lineage>
        <taxon>Eukaryota</taxon>
        <taxon>Metazoa</taxon>
        <taxon>Ecdysozoa</taxon>
        <taxon>Arthropoda</taxon>
        <taxon>Hexapoda</taxon>
        <taxon>Insecta</taxon>
        <taxon>Pterygota</taxon>
        <taxon>Neoptera</taxon>
        <taxon>Endopterygota</taxon>
        <taxon>Coleoptera</taxon>
        <taxon>Polyphaga</taxon>
        <taxon>Cucujiformia</taxon>
        <taxon>Curculionidae</taxon>
        <taxon>Ceutorhynchinae</taxon>
        <taxon>Ceutorhynchus</taxon>
    </lineage>
</organism>
<feature type="domain" description="Protein kinase" evidence="20">
    <location>
        <begin position="99"/>
        <end position="359"/>
    </location>
</feature>
<dbReference type="InterPro" id="IPR008271">
    <property type="entry name" value="Ser/Thr_kinase_AS"/>
</dbReference>
<dbReference type="SUPFAM" id="SSF56112">
    <property type="entry name" value="Protein kinase-like (PK-like)"/>
    <property type="match status" value="1"/>
</dbReference>
<evidence type="ECO:0000256" key="1">
    <source>
        <dbReference type="ARBA" id="ARBA00001936"/>
    </source>
</evidence>
<accession>A0A9N9QJB1</accession>
<comment type="cofactor">
    <cofactor evidence="2">
        <name>Mg(2+)</name>
        <dbReference type="ChEBI" id="CHEBI:18420"/>
    </cofactor>
</comment>
<evidence type="ECO:0000256" key="12">
    <source>
        <dbReference type="ARBA" id="ARBA00022840"/>
    </source>
</evidence>
<proteinExistence type="inferred from homology"/>
<dbReference type="CDD" id="cd14119">
    <property type="entry name" value="STKc_LKB1"/>
    <property type="match status" value="1"/>
</dbReference>
<dbReference type="Proteomes" id="UP001152799">
    <property type="component" value="Chromosome 1"/>
</dbReference>
<comment type="subcellular location">
    <subcellularLocation>
        <location evidence="3">Cytoplasm</location>
    </subcellularLocation>
</comment>
<dbReference type="GO" id="GO:0005737">
    <property type="term" value="C:cytoplasm"/>
    <property type="evidence" value="ECO:0007669"/>
    <property type="project" value="UniProtKB-SubCell"/>
</dbReference>
<dbReference type="InterPro" id="IPR039154">
    <property type="entry name" value="LKB1_c"/>
</dbReference>
<evidence type="ECO:0000256" key="16">
    <source>
        <dbReference type="ARBA" id="ARBA00048679"/>
    </source>
</evidence>
<dbReference type="Gene3D" id="3.30.200.20">
    <property type="entry name" value="Phosphorylase Kinase, domain 1"/>
    <property type="match status" value="1"/>
</dbReference>
<dbReference type="Pfam" id="PF00069">
    <property type="entry name" value="Pkinase"/>
    <property type="match status" value="1"/>
</dbReference>
<dbReference type="InterPro" id="IPR011009">
    <property type="entry name" value="Kinase-like_dom_sf"/>
</dbReference>
<reference evidence="21" key="1">
    <citation type="submission" date="2022-01" db="EMBL/GenBank/DDBJ databases">
        <authorList>
            <person name="King R."/>
        </authorList>
    </citation>
    <scope>NUCLEOTIDE SEQUENCE</scope>
</reference>
<keyword evidence="10 17" id="KW-0547">Nucleotide-binding</keyword>
<evidence type="ECO:0000256" key="9">
    <source>
        <dbReference type="ARBA" id="ARBA00022723"/>
    </source>
</evidence>
<dbReference type="GO" id="GO:0042593">
    <property type="term" value="P:glucose homeostasis"/>
    <property type="evidence" value="ECO:0007669"/>
    <property type="project" value="InterPro"/>
</dbReference>
<dbReference type="GO" id="GO:0005524">
    <property type="term" value="F:ATP binding"/>
    <property type="evidence" value="ECO:0007669"/>
    <property type="project" value="UniProtKB-UniRule"/>
</dbReference>
<comment type="catalytic activity">
    <reaction evidence="15">
        <text>L-threonyl-[protein] + ATP = O-phospho-L-threonyl-[protein] + ADP + H(+)</text>
        <dbReference type="Rhea" id="RHEA:46608"/>
        <dbReference type="Rhea" id="RHEA-COMP:11060"/>
        <dbReference type="Rhea" id="RHEA-COMP:11605"/>
        <dbReference type="ChEBI" id="CHEBI:15378"/>
        <dbReference type="ChEBI" id="CHEBI:30013"/>
        <dbReference type="ChEBI" id="CHEBI:30616"/>
        <dbReference type="ChEBI" id="CHEBI:61977"/>
        <dbReference type="ChEBI" id="CHEBI:456216"/>
        <dbReference type="EC" id="2.7.11.1"/>
    </reaction>
</comment>
<dbReference type="OrthoDB" id="68483at2759"/>